<dbReference type="Gene3D" id="3.40.50.300">
    <property type="entry name" value="P-loop containing nucleotide triphosphate hydrolases"/>
    <property type="match status" value="2"/>
</dbReference>
<dbReference type="Pfam" id="PF00350">
    <property type="entry name" value="Dynamin_N"/>
    <property type="match status" value="2"/>
</dbReference>
<evidence type="ECO:0000256" key="6">
    <source>
        <dbReference type="SAM" id="Coils"/>
    </source>
</evidence>
<dbReference type="PANTHER" id="PTHR10465:SF0">
    <property type="entry name" value="SARCALUMENIN"/>
    <property type="match status" value="1"/>
</dbReference>
<dbReference type="InterPro" id="IPR045063">
    <property type="entry name" value="Dynamin_N"/>
</dbReference>
<organism evidence="8 9">
    <name type="scientific">Phocicoccus schoeneichii</name>
    <dbReference type="NCBI Taxonomy" id="1812261"/>
    <lineage>
        <taxon>Bacteria</taxon>
        <taxon>Bacillati</taxon>
        <taxon>Bacillota</taxon>
        <taxon>Bacilli</taxon>
        <taxon>Bacillales</taxon>
        <taxon>Salinicoccaceae</taxon>
        <taxon>Phocicoccus</taxon>
    </lineage>
</organism>
<dbReference type="AlphaFoldDB" id="A0A6V7RJG5"/>
<evidence type="ECO:0000313" key="8">
    <source>
        <dbReference type="EMBL" id="CAD2077486.1"/>
    </source>
</evidence>
<keyword evidence="3" id="KW-0378">Hydrolase</keyword>
<reference evidence="8 9" key="1">
    <citation type="submission" date="2020-07" db="EMBL/GenBank/DDBJ databases">
        <authorList>
            <person name="Criscuolo A."/>
        </authorList>
    </citation>
    <scope>NUCLEOTIDE SEQUENCE [LARGE SCALE GENOMIC DNA]</scope>
    <source>
        <strain evidence="9">CIP 111030</strain>
    </source>
</reference>
<keyword evidence="2" id="KW-0547">Nucleotide-binding</keyword>
<dbReference type="Proteomes" id="UP000521032">
    <property type="component" value="Unassembled WGS sequence"/>
</dbReference>
<proteinExistence type="predicted"/>
<accession>A0A6V7RJG5</accession>
<keyword evidence="5" id="KW-0472">Membrane</keyword>
<evidence type="ECO:0000256" key="1">
    <source>
        <dbReference type="ARBA" id="ARBA00004370"/>
    </source>
</evidence>
<name>A0A6V7RJG5_9BACL</name>
<dbReference type="InterPro" id="IPR027094">
    <property type="entry name" value="Mitofusin_fam"/>
</dbReference>
<sequence>MESNDTLLTLYKIRKEIQKSNNLELLNQINHTIKKTFEDLFVISFIGHFSAGKSSMINHLLGEDILPSSPIPTTTKTVQVEMSDIDDIEAFIDLNHYVEINSIDELKTINKTDVDIEYIKLRHQTDRFNLKTVFQDTPGVDSTTRAHEESTNTFLLGSDYIFFTVEYNHVESETNLKMLKEIENLNIPYSLIINQIDKHNEEEITYHTFINRVKTTLKNWDITPENIYTTSIFDSVYRQNDKLIEDIKSLESKKQSFKELYRTRIIQNIEEEHLNYLDDQIEMNSAQDKKRDAVVSQIDYLNEQINDNEKESIVQDTEKLDDYIKQTVKSIVTNSYLYPYDVKTKIEQFFKIENNEVPNLGFFGKKKKRAEMRKNTLSELKTEIQKTIDTEINTQVNLMFKDLSLVGNYFNFKWDDRYITETDTSESNDKFVKLYMDNLKQQLSRDIQNDAVYFKSNLTHETHTDSNDVAPLIEERTKLEYALKLIDLKEVFKSESYKNLYIHMDDELKQLSESIEVPMEEIEESNEVLSKNEFLAEESLSNLNTENLENIIQELKKLPRYQDAYGLFYDKFERFKDNHGNLSVFGGFSAGKSTFINALVDSDVLTTSPNPTTASITELSNDSHSYIRFKTEDVLLKTCVAVTGKQTDSIESQIKLLKSKKDIPEVFKPFVKGLIENFREYNDKLGQKIEYSNEQIDFITSNDEHALYVQKAYIGLNNEILNQVTIVDSPGINSINQRHTNETINIIENSDMIIYVAYFNHIFTRSDEQFLKYLQSVKGQRFAITVVINAIDLRKNDQELYDVVEYMSNTLNALEIKHRIYPVSSREARRGEEPYFEKAKVELMEQLEIESSQMIEASINENLKHLVQRIQSNITQFEEGESHLENTIRVRKEMQTEMDHFTAKKVLNEVNVEKENLFSFLRRQLELKIYDQLTTMITINEAKDKSFIKNGAVEIKEHINHFLNIELSTIFNVLYRTAYRALEVLYQTENTRLMEANILSDLMLHDGQKNQLSITLEETTFKNGLTNVSKKNKTARILKEELLIFSERVVSSIDFESLKAQVDENIDDFLNSVDEKSNDSLTQIINELQEEVKPLNESDYKEDQELLSKIKQNLGA</sequence>
<dbReference type="GO" id="GO:0016020">
    <property type="term" value="C:membrane"/>
    <property type="evidence" value="ECO:0007669"/>
    <property type="project" value="UniProtKB-SubCell"/>
</dbReference>
<keyword evidence="6" id="KW-0175">Coiled coil</keyword>
<protein>
    <submittedName>
        <fullName evidence="8">GTPase Era</fullName>
    </submittedName>
</protein>
<dbReference type="PANTHER" id="PTHR10465">
    <property type="entry name" value="TRANSMEMBRANE GTPASE FZO1"/>
    <property type="match status" value="1"/>
</dbReference>
<feature type="coiled-coil region" evidence="6">
    <location>
        <begin position="233"/>
        <end position="260"/>
    </location>
</feature>
<evidence type="ECO:0000256" key="2">
    <source>
        <dbReference type="ARBA" id="ARBA00022741"/>
    </source>
</evidence>
<dbReference type="RefSeq" id="WP_186087963.1">
    <property type="nucleotide sequence ID" value="NZ_BMDB01000001.1"/>
</dbReference>
<dbReference type="SUPFAM" id="SSF52540">
    <property type="entry name" value="P-loop containing nucleoside triphosphate hydrolases"/>
    <property type="match status" value="2"/>
</dbReference>
<evidence type="ECO:0000313" key="9">
    <source>
        <dbReference type="Proteomes" id="UP000521032"/>
    </source>
</evidence>
<evidence type="ECO:0000256" key="4">
    <source>
        <dbReference type="ARBA" id="ARBA00023134"/>
    </source>
</evidence>
<feature type="domain" description="Dynamin N-terminal" evidence="7">
    <location>
        <begin position="583"/>
        <end position="789"/>
    </location>
</feature>
<gene>
    <name evidence="8" type="primary">era_2</name>
    <name evidence="8" type="ORF">JEOSCH030_01313</name>
</gene>
<keyword evidence="4" id="KW-0342">GTP-binding</keyword>
<comment type="subcellular location">
    <subcellularLocation>
        <location evidence="1">Membrane</location>
    </subcellularLocation>
</comment>
<dbReference type="EMBL" id="CAJEWE010000010">
    <property type="protein sequence ID" value="CAD2077486.1"/>
    <property type="molecule type" value="Genomic_DNA"/>
</dbReference>
<dbReference type="GO" id="GO:0005525">
    <property type="term" value="F:GTP binding"/>
    <property type="evidence" value="ECO:0007669"/>
    <property type="project" value="UniProtKB-KW"/>
</dbReference>
<dbReference type="GO" id="GO:0003924">
    <property type="term" value="F:GTPase activity"/>
    <property type="evidence" value="ECO:0007669"/>
    <property type="project" value="InterPro"/>
</dbReference>
<keyword evidence="9" id="KW-1185">Reference proteome</keyword>
<evidence type="ECO:0000259" key="7">
    <source>
        <dbReference type="Pfam" id="PF00350"/>
    </source>
</evidence>
<feature type="domain" description="Dynamin N-terminal" evidence="7">
    <location>
        <begin position="43"/>
        <end position="194"/>
    </location>
</feature>
<evidence type="ECO:0000256" key="3">
    <source>
        <dbReference type="ARBA" id="ARBA00022801"/>
    </source>
</evidence>
<dbReference type="InterPro" id="IPR027417">
    <property type="entry name" value="P-loop_NTPase"/>
</dbReference>
<evidence type="ECO:0000256" key="5">
    <source>
        <dbReference type="ARBA" id="ARBA00023136"/>
    </source>
</evidence>
<comment type="caution">
    <text evidence="8">The sequence shown here is derived from an EMBL/GenBank/DDBJ whole genome shotgun (WGS) entry which is preliminary data.</text>
</comment>